<feature type="domain" description="Rhamnogalacturonase A/B/Epimerase-like pectate lyase" evidence="1">
    <location>
        <begin position="498"/>
        <end position="616"/>
    </location>
</feature>
<dbReference type="GO" id="GO:0004650">
    <property type="term" value="F:polygalacturonase activity"/>
    <property type="evidence" value="ECO:0007669"/>
    <property type="project" value="InterPro"/>
</dbReference>
<dbReference type="EMBL" id="JAQQPM010000008">
    <property type="protein sequence ID" value="KAK2074531.1"/>
    <property type="molecule type" value="Genomic_DNA"/>
</dbReference>
<dbReference type="FunFam" id="2.160.20.10:FF:000026">
    <property type="entry name" value="Exo-beta-1,3-glucanase Exg0"/>
    <property type="match status" value="1"/>
</dbReference>
<keyword evidence="3" id="KW-1185">Reference proteome</keyword>
<dbReference type="FunFam" id="2.160.20.10:FF:000023">
    <property type="entry name" value="Exo-beta-1,3-glucanase Exg0"/>
    <property type="match status" value="1"/>
</dbReference>
<dbReference type="InterPro" id="IPR011050">
    <property type="entry name" value="Pectin_lyase_fold/virulence"/>
</dbReference>
<organism evidence="2 3">
    <name type="scientific">Phyllachora maydis</name>
    <dbReference type="NCBI Taxonomy" id="1825666"/>
    <lineage>
        <taxon>Eukaryota</taxon>
        <taxon>Fungi</taxon>
        <taxon>Dikarya</taxon>
        <taxon>Ascomycota</taxon>
        <taxon>Pezizomycotina</taxon>
        <taxon>Sordariomycetes</taxon>
        <taxon>Sordariomycetidae</taxon>
        <taxon>Phyllachorales</taxon>
        <taxon>Phyllachoraceae</taxon>
        <taxon>Phyllachora</taxon>
    </lineage>
</organism>
<reference evidence="2" key="1">
    <citation type="journal article" date="2023" name="Mol. Plant Microbe Interact.">
        <title>Elucidating the Obligate Nature and Biological Capacity of an Invasive Fungal Corn Pathogen.</title>
        <authorList>
            <person name="MacCready J.S."/>
            <person name="Roggenkamp E.M."/>
            <person name="Gdanetz K."/>
            <person name="Chilvers M.I."/>
        </authorList>
    </citation>
    <scope>NUCLEOTIDE SEQUENCE</scope>
    <source>
        <strain evidence="2">PM02</strain>
    </source>
</reference>
<dbReference type="Gene3D" id="2.160.20.10">
    <property type="entry name" value="Single-stranded right-handed beta-helix, Pectin lyase-like"/>
    <property type="match status" value="2"/>
</dbReference>
<dbReference type="CDD" id="cd23668">
    <property type="entry name" value="GH55_beta13glucanase-like"/>
    <property type="match status" value="1"/>
</dbReference>
<dbReference type="InterPro" id="IPR024535">
    <property type="entry name" value="RHGA/B-epi-like_pectate_lyase"/>
</dbReference>
<name>A0AAD9IBQ6_9PEZI</name>
<dbReference type="AlphaFoldDB" id="A0AAD9IBQ6"/>
<dbReference type="PANTHER" id="PTHR33928:SF2">
    <property type="entry name" value="PECTATE LYASE SUPERFAMILY PROTEIN DOMAIN-CONTAINING PROTEIN-RELATED"/>
    <property type="match status" value="1"/>
</dbReference>
<dbReference type="Pfam" id="PF12708">
    <property type="entry name" value="Pect-lyase_RHGA_epim"/>
    <property type="match status" value="2"/>
</dbReference>
<evidence type="ECO:0000259" key="1">
    <source>
        <dbReference type="Pfam" id="PF12708"/>
    </source>
</evidence>
<comment type="caution">
    <text evidence="2">The sequence shown here is derived from an EMBL/GenBank/DDBJ whole genome shotgun (WGS) entry which is preliminary data.</text>
</comment>
<dbReference type="InterPro" id="IPR039279">
    <property type="entry name" value="QRT3-like"/>
</dbReference>
<accession>A0AAD9IBQ6</accession>
<feature type="domain" description="Rhamnogalacturonase A/B/Epimerase-like pectate lyase" evidence="1">
    <location>
        <begin position="149"/>
        <end position="371"/>
    </location>
</feature>
<sequence length="874" mass="92312">MIGPGRTGSGRVARVVMPNGDTWAAQPHQVQRDMAQPEVEVELGRRLLAIMLPTTLCLVLYNRFGQVTAKSGPSSFLLPPSSFPLSPFPFLPRIRASLSVPVYLYVPKMRLAPLLLAVAGLASTVRSYWLADISHQGNAPFAAAGYSVFRNVRDYGAKGDGVTDDTAAINSAITAGGRCGQGCPSSTTTPAVVYFPAGTYLISSSIEPDFFTQLIGDPTDLPILKATADFAGFGLINGDPYYTSDLNWGSTNLFYRQVRNFVIDTTNIAATTAATGMHWPTAQATSLQNLIFNMPTTPGVVHVGLFIESGSAGLVVDLVFNGGATGASIGNQQYTMRNLTFNLCTTAIIQLWDWGWTYQGLSINNCNTGIDISAGGSSNVATGSITLLDSSFTNVPVGIVTAWTASSKPATAGSLIMENVALTNVPVAVAGPSGTLLAGSSGSTTIAAWGNGYSYTPSGPNTLDDSFTPNSRPSSLLYGDRYYSRSKPQYSSYPASSFITARSCGAEGDGTTDDTAALQGAINSAVSQAKVLWLDYGMYRVTSTISIPPSAIIVGESYPVILSSGPYFNDMANPRPVLQVGSASGQSGYVELSDFIVGSQAAQAGAVLIEWNLATDGTPSGMWDVHTRIGGFTGSQLQVGQCVKAPSSSATNAYCIGAFMSMHVTSAASGLYMENVWLWTADHDIDDAANTQITIYSGRGLYIESTTGTFWLYGTAVEHHTLYQYQLANTKDIFMGQIQTETPYYQPNPAATAPFPVVPSLNDPDFATACTGVSGNCAMAWGLRVLNSSNILVYGAGLYSFFVNYGQTTCPTVAGGSSCQARMASLEGPISSVNMYNLNTVGAQSMLTRDGAQVAYYNDNVNTFASNIALYKSG</sequence>
<proteinExistence type="predicted"/>
<dbReference type="InterPro" id="IPR012334">
    <property type="entry name" value="Pectin_lyas_fold"/>
</dbReference>
<gene>
    <name evidence="2" type="ORF">P8C59_008731</name>
</gene>
<evidence type="ECO:0000313" key="2">
    <source>
        <dbReference type="EMBL" id="KAK2074531.1"/>
    </source>
</evidence>
<protein>
    <recommendedName>
        <fullName evidence="1">Rhamnogalacturonase A/B/Epimerase-like pectate lyase domain-containing protein</fullName>
    </recommendedName>
</protein>
<evidence type="ECO:0000313" key="3">
    <source>
        <dbReference type="Proteomes" id="UP001217918"/>
    </source>
</evidence>
<dbReference type="SUPFAM" id="SSF51126">
    <property type="entry name" value="Pectin lyase-like"/>
    <property type="match status" value="2"/>
</dbReference>
<dbReference type="PANTHER" id="PTHR33928">
    <property type="entry name" value="POLYGALACTURONASE QRT3"/>
    <property type="match status" value="1"/>
</dbReference>
<dbReference type="Proteomes" id="UP001217918">
    <property type="component" value="Unassembled WGS sequence"/>
</dbReference>